<dbReference type="SUPFAM" id="SSF53335">
    <property type="entry name" value="S-adenosyl-L-methionine-dependent methyltransferases"/>
    <property type="match status" value="1"/>
</dbReference>
<dbReference type="GO" id="GO:0008168">
    <property type="term" value="F:methyltransferase activity"/>
    <property type="evidence" value="ECO:0007669"/>
    <property type="project" value="UniProtKB-ARBA"/>
</dbReference>
<proteinExistence type="predicted"/>
<keyword evidence="4" id="KW-1185">Reference proteome</keyword>
<name>A0A2Z4IYL0_9ACTN</name>
<sequence length="341" mass="36696">MPGRPDHGCHPFLHAYHARPHPRASVHLSDPCGTPRPGGVRARDGSGDPLPGGHPSLVLSLVGVDVAPRTVEPAGRDHSGPRFHVGSMTRLDLPDDSLAGVLALYSVVHVPDGHLPDVFAEFHRVPRPGGHVLLAFRSGDTEDHRHLTERYGHAVDLHSYMRTPERVADLLTEADLAVRARDLREPQEEETLARAFLPAREPGGPGRPGRCRAGAEGAGPGVGGEVATRAPVRRPYTACTADSRCTSRAVPVTPSRKPWARGEAVRVSHSGSMSQTATRTSVPAKASGRVWTTVDGKLRMVRPTGPRRAISSRGRSGRTISRPVSTASRWSLSVLSRRWAK</sequence>
<dbReference type="AlphaFoldDB" id="A0A2Z4IYL0"/>
<dbReference type="Pfam" id="PF13649">
    <property type="entry name" value="Methyltransf_25"/>
    <property type="match status" value="1"/>
</dbReference>
<dbReference type="Proteomes" id="UP000249616">
    <property type="component" value="Chromosome"/>
</dbReference>
<dbReference type="Gene3D" id="3.40.50.150">
    <property type="entry name" value="Vaccinia Virus protein VP39"/>
    <property type="match status" value="1"/>
</dbReference>
<evidence type="ECO:0000313" key="3">
    <source>
        <dbReference type="EMBL" id="AWW37962.1"/>
    </source>
</evidence>
<feature type="domain" description="Methyltransferase" evidence="2">
    <location>
        <begin position="60"/>
        <end position="130"/>
    </location>
</feature>
<dbReference type="EMBL" id="CP030073">
    <property type="protein sequence ID" value="AWW37962.1"/>
    <property type="molecule type" value="Genomic_DNA"/>
</dbReference>
<dbReference type="InterPro" id="IPR029063">
    <property type="entry name" value="SAM-dependent_MTases_sf"/>
</dbReference>
<feature type="region of interest" description="Disordered" evidence="1">
    <location>
        <begin position="23"/>
        <end position="52"/>
    </location>
</feature>
<feature type="compositionally biased region" description="Polar residues" evidence="1">
    <location>
        <begin position="269"/>
        <end position="281"/>
    </location>
</feature>
<dbReference type="KEGG" id="scad:DN051_15980"/>
<dbReference type="InterPro" id="IPR041698">
    <property type="entry name" value="Methyltransf_25"/>
</dbReference>
<protein>
    <recommendedName>
        <fullName evidence="2">Methyltransferase domain-containing protein</fullName>
    </recommendedName>
</protein>
<dbReference type="CDD" id="cd02440">
    <property type="entry name" value="AdoMet_MTases"/>
    <property type="match status" value="1"/>
</dbReference>
<evidence type="ECO:0000256" key="1">
    <source>
        <dbReference type="SAM" id="MobiDB-lite"/>
    </source>
</evidence>
<reference evidence="3 4" key="1">
    <citation type="journal article" date="2019" name="Int. J. Syst. Evol. Microbiol.">
        <title>Streptomyces cadmiisoli sp. nov., a novel actinomycete isolated from cadmium-contaminated soil.</title>
        <authorList>
            <person name="Li K."/>
            <person name="Tang X."/>
            <person name="Zhao J."/>
            <person name="Guo Y."/>
            <person name="Tang Y."/>
            <person name="Gao J."/>
        </authorList>
    </citation>
    <scope>NUCLEOTIDE SEQUENCE [LARGE SCALE GENOMIC DNA]</scope>
    <source>
        <strain evidence="3 4">ZFG47</strain>
    </source>
</reference>
<feature type="region of interest" description="Disordered" evidence="1">
    <location>
        <begin position="249"/>
        <end position="285"/>
    </location>
</feature>
<organism evidence="3 4">
    <name type="scientific">Streptomyces cadmiisoli</name>
    <dbReference type="NCBI Taxonomy" id="2184053"/>
    <lineage>
        <taxon>Bacteria</taxon>
        <taxon>Bacillati</taxon>
        <taxon>Actinomycetota</taxon>
        <taxon>Actinomycetes</taxon>
        <taxon>Kitasatosporales</taxon>
        <taxon>Streptomycetaceae</taxon>
        <taxon>Streptomyces</taxon>
        <taxon>Streptomyces aurantiacus group</taxon>
    </lineage>
</organism>
<accession>A0A2Z4IYL0</accession>
<evidence type="ECO:0000313" key="4">
    <source>
        <dbReference type="Proteomes" id="UP000249616"/>
    </source>
</evidence>
<gene>
    <name evidence="3" type="ORF">DN051_15980</name>
</gene>
<evidence type="ECO:0000259" key="2">
    <source>
        <dbReference type="Pfam" id="PF13649"/>
    </source>
</evidence>
<feature type="region of interest" description="Disordered" evidence="1">
    <location>
        <begin position="198"/>
        <end position="226"/>
    </location>
</feature>